<reference evidence="2" key="1">
    <citation type="submission" date="2020-02" db="EMBL/GenBank/DDBJ databases">
        <authorList>
            <person name="Meier V. D."/>
        </authorList>
    </citation>
    <scope>NUCLEOTIDE SEQUENCE</scope>
    <source>
        <strain evidence="2">AVDCRST_MAG41</strain>
    </source>
</reference>
<dbReference type="AlphaFoldDB" id="A0A6J4HTX6"/>
<evidence type="ECO:0000256" key="1">
    <source>
        <dbReference type="SAM" id="MobiDB-lite"/>
    </source>
</evidence>
<organism evidence="2">
    <name type="scientific">uncultured Mycobacteriales bacterium</name>
    <dbReference type="NCBI Taxonomy" id="581187"/>
    <lineage>
        <taxon>Bacteria</taxon>
        <taxon>Bacillati</taxon>
        <taxon>Actinomycetota</taxon>
        <taxon>Actinomycetes</taxon>
        <taxon>Mycobacteriales</taxon>
        <taxon>environmental samples</taxon>
    </lineage>
</organism>
<feature type="compositionally biased region" description="Low complexity" evidence="1">
    <location>
        <begin position="405"/>
        <end position="416"/>
    </location>
</feature>
<feature type="compositionally biased region" description="Basic residues" evidence="1">
    <location>
        <begin position="208"/>
        <end position="231"/>
    </location>
</feature>
<protein>
    <submittedName>
        <fullName evidence="2">tRNA-i(6)A37 methylthiotransferase</fullName>
        <ecNumber evidence="2">2.8.4.3</ecNumber>
    </submittedName>
</protein>
<name>A0A6J4HTX6_9ACTN</name>
<feature type="compositionally biased region" description="Gly residues" evidence="1">
    <location>
        <begin position="186"/>
        <end position="197"/>
    </location>
</feature>
<feature type="compositionally biased region" description="Low complexity" evidence="1">
    <location>
        <begin position="443"/>
        <end position="452"/>
    </location>
</feature>
<evidence type="ECO:0000313" key="2">
    <source>
        <dbReference type="EMBL" id="CAA9231742.1"/>
    </source>
</evidence>
<feature type="compositionally biased region" description="Low complexity" evidence="1">
    <location>
        <begin position="352"/>
        <end position="364"/>
    </location>
</feature>
<accession>A0A6J4HTX6</accession>
<feature type="region of interest" description="Disordered" evidence="1">
    <location>
        <begin position="279"/>
        <end position="482"/>
    </location>
</feature>
<feature type="region of interest" description="Disordered" evidence="1">
    <location>
        <begin position="1"/>
        <end position="140"/>
    </location>
</feature>
<proteinExistence type="predicted"/>
<dbReference type="GO" id="GO:0035597">
    <property type="term" value="F:tRNA-2-methylthio-N(6)-dimethylallyladenosine(37) synthase activity"/>
    <property type="evidence" value="ECO:0007669"/>
    <property type="project" value="UniProtKB-EC"/>
</dbReference>
<feature type="compositionally biased region" description="Basic residues" evidence="1">
    <location>
        <begin position="34"/>
        <end position="52"/>
    </location>
</feature>
<feature type="region of interest" description="Disordered" evidence="1">
    <location>
        <begin position="170"/>
        <end position="260"/>
    </location>
</feature>
<dbReference type="EMBL" id="CADCTP010000098">
    <property type="protein sequence ID" value="CAA9231742.1"/>
    <property type="molecule type" value="Genomic_DNA"/>
</dbReference>
<feature type="non-terminal residue" evidence="2">
    <location>
        <position position="1"/>
    </location>
</feature>
<gene>
    <name evidence="2" type="ORF">AVDCRST_MAG41-1002</name>
</gene>
<feature type="non-terminal residue" evidence="2">
    <location>
        <position position="482"/>
    </location>
</feature>
<feature type="compositionally biased region" description="Basic residues" evidence="1">
    <location>
        <begin position="301"/>
        <end position="318"/>
    </location>
</feature>
<sequence length="482" mass="51171">EPALPAHVRGPHVRLPDERPRLRAAVRPAGGRGVRPRPRRRHPGRGRPQHLRRAGERGQQAVRQPRPPAAGQGRPPRHADRRRWLPGPEGPRRDHPAGALGGRRLRHPQPRRAAGTAGAGPGRARGPGRDRRVAGDLPLGAALPPGVGVLGLGGHLGGLRQHLHLLHRPVAARHREGPPARRRPGRGGGAGRAGRAGGHPARPERQLLRPRVRRPVRLRRPAAGRRGRRRAGAGPVHLAAPAGLHRRRDRRDGRDPGGLPLAAHAAAVRLGRGAAGDAPVLPAGALPRDPVPGPGRDAGRRDHHRHHRRLPRRDRGRLRRDAVAGRGGPLRRRVHLPVLTPPRDAGRHDGRPGAPRGRPGAVRAAGRRAGRGGAGGEPGAGRLDRRGAGGRGRGPQGRRDRAAVRAGPRRSAGALRLRGRGGPAGRRGDHRGHLRRPAPPGRRLPAAVAPADGRGRRVRGRPPPGHPGGPRGPAGDADRPRI</sequence>
<dbReference type="EC" id="2.8.4.3" evidence="2"/>
<keyword evidence="2" id="KW-0808">Transferase</keyword>